<dbReference type="AlphaFoldDB" id="A0A517YF73"/>
<dbReference type="KEGG" id="aagg:ETAA8_39560"/>
<dbReference type="Proteomes" id="UP000315017">
    <property type="component" value="Chromosome"/>
</dbReference>
<reference evidence="1 2" key="1">
    <citation type="submission" date="2019-02" db="EMBL/GenBank/DDBJ databases">
        <title>Deep-cultivation of Planctomycetes and their phenomic and genomic characterization uncovers novel biology.</title>
        <authorList>
            <person name="Wiegand S."/>
            <person name="Jogler M."/>
            <person name="Boedeker C."/>
            <person name="Pinto D."/>
            <person name="Vollmers J."/>
            <person name="Rivas-Marin E."/>
            <person name="Kohn T."/>
            <person name="Peeters S.H."/>
            <person name="Heuer A."/>
            <person name="Rast P."/>
            <person name="Oberbeckmann S."/>
            <person name="Bunk B."/>
            <person name="Jeske O."/>
            <person name="Meyerdierks A."/>
            <person name="Storesund J.E."/>
            <person name="Kallscheuer N."/>
            <person name="Luecker S."/>
            <person name="Lage O.M."/>
            <person name="Pohl T."/>
            <person name="Merkel B.J."/>
            <person name="Hornburger P."/>
            <person name="Mueller R.-W."/>
            <person name="Bruemmer F."/>
            <person name="Labrenz M."/>
            <person name="Spormann A.M."/>
            <person name="Op den Camp H."/>
            <person name="Overmann J."/>
            <person name="Amann R."/>
            <person name="Jetten M.S.M."/>
            <person name="Mascher T."/>
            <person name="Medema M.H."/>
            <person name="Devos D.P."/>
            <person name="Kaster A.-K."/>
            <person name="Ovreas L."/>
            <person name="Rohde M."/>
            <person name="Galperin M.Y."/>
            <person name="Jogler C."/>
        </authorList>
    </citation>
    <scope>NUCLEOTIDE SEQUENCE [LARGE SCALE GENOMIC DNA]</scope>
    <source>
        <strain evidence="1 2">ETA_A8</strain>
    </source>
</reference>
<dbReference type="Gene3D" id="1.25.40.10">
    <property type="entry name" value="Tetratricopeptide repeat domain"/>
    <property type="match status" value="1"/>
</dbReference>
<dbReference type="SUPFAM" id="SSF48452">
    <property type="entry name" value="TPR-like"/>
    <property type="match status" value="1"/>
</dbReference>
<protein>
    <recommendedName>
        <fullName evidence="3">Tetratricopeptide repeat protein</fullName>
    </recommendedName>
</protein>
<dbReference type="EMBL" id="CP036274">
    <property type="protein sequence ID" value="QDU28851.1"/>
    <property type="molecule type" value="Genomic_DNA"/>
</dbReference>
<proteinExistence type="predicted"/>
<evidence type="ECO:0000313" key="2">
    <source>
        <dbReference type="Proteomes" id="UP000315017"/>
    </source>
</evidence>
<dbReference type="InterPro" id="IPR011990">
    <property type="entry name" value="TPR-like_helical_dom_sf"/>
</dbReference>
<sequence>MNHQPVDDLVDRAIASAIDWAATNGEPPRHFFILALYTKTPAQTELIELIQAFVSSGPSEQTTLRTIIEQKLDCFIRKGPGDHPCPEWAVATMRGLWMFATNDFEESVSCDRDALEIVQGTNSWMEAVSNFNISEHYLRVEGEYAEALRYVTNAIVIDPRNQGFWSNYAIASLLEGSEKHRAMGLKVLRDLPAFANDGTLDTVWVTLLELEPEYADMLSTELELVPRLKNWLDKTRGSNTPL</sequence>
<organism evidence="1 2">
    <name type="scientific">Anatilimnocola aggregata</name>
    <dbReference type="NCBI Taxonomy" id="2528021"/>
    <lineage>
        <taxon>Bacteria</taxon>
        <taxon>Pseudomonadati</taxon>
        <taxon>Planctomycetota</taxon>
        <taxon>Planctomycetia</taxon>
        <taxon>Pirellulales</taxon>
        <taxon>Pirellulaceae</taxon>
        <taxon>Anatilimnocola</taxon>
    </lineage>
</organism>
<dbReference type="RefSeq" id="WP_145091822.1">
    <property type="nucleotide sequence ID" value="NZ_CP036274.1"/>
</dbReference>
<name>A0A517YF73_9BACT</name>
<gene>
    <name evidence="1" type="ORF">ETAA8_39560</name>
</gene>
<evidence type="ECO:0008006" key="3">
    <source>
        <dbReference type="Google" id="ProtNLM"/>
    </source>
</evidence>
<keyword evidence="2" id="KW-1185">Reference proteome</keyword>
<accession>A0A517YF73</accession>
<evidence type="ECO:0000313" key="1">
    <source>
        <dbReference type="EMBL" id="QDU28851.1"/>
    </source>
</evidence>